<feature type="binding site" evidence="6">
    <location>
        <position position="34"/>
    </location>
    <ligand>
        <name>Mg(2+)</name>
        <dbReference type="ChEBI" id="CHEBI:18420"/>
        <label>1</label>
    </ligand>
</feature>
<evidence type="ECO:0000256" key="3">
    <source>
        <dbReference type="ARBA" id="ARBA00022801"/>
    </source>
</evidence>
<feature type="site" description="Important for catalytic activity" evidence="7">
    <location>
        <position position="218"/>
    </location>
</feature>
<dbReference type="SUPFAM" id="SSF56219">
    <property type="entry name" value="DNase I-like"/>
    <property type="match status" value="1"/>
</dbReference>
<keyword evidence="3" id="KW-0378">Hydrolase</keyword>
<dbReference type="InterPro" id="IPR036691">
    <property type="entry name" value="Endo/exonu/phosph_ase_sf"/>
</dbReference>
<feature type="binding site" evidence="6">
    <location>
        <position position="7"/>
    </location>
    <ligand>
        <name>Mg(2+)</name>
        <dbReference type="ChEBI" id="CHEBI:18420"/>
        <label>1</label>
    </ligand>
</feature>
<dbReference type="PANTHER" id="PTHR43250:SF2">
    <property type="entry name" value="EXODEOXYRIBONUCLEASE III"/>
    <property type="match status" value="1"/>
</dbReference>
<keyword evidence="2 6" id="KW-0479">Metal-binding</keyword>
<proteinExistence type="inferred from homology"/>
<dbReference type="GO" id="GO:0003677">
    <property type="term" value="F:DNA binding"/>
    <property type="evidence" value="ECO:0007669"/>
    <property type="project" value="InterPro"/>
</dbReference>
<evidence type="ECO:0000256" key="2">
    <source>
        <dbReference type="ARBA" id="ARBA00022723"/>
    </source>
</evidence>
<dbReference type="EMBL" id="CAADFJ010000035">
    <property type="protein sequence ID" value="VFJ99792.1"/>
    <property type="molecule type" value="Genomic_DNA"/>
</dbReference>
<dbReference type="InterPro" id="IPR020847">
    <property type="entry name" value="AP_endonuclease_F1_BS"/>
</dbReference>
<evidence type="ECO:0000256" key="7">
    <source>
        <dbReference type="PIRSR" id="PIRSR604808-3"/>
    </source>
</evidence>
<evidence type="ECO:0000256" key="5">
    <source>
        <dbReference type="PIRSR" id="PIRSR604808-1"/>
    </source>
</evidence>
<dbReference type="EMBL" id="CAADFI010000018">
    <property type="protein sequence ID" value="VFJ91474.1"/>
    <property type="molecule type" value="Genomic_DNA"/>
</dbReference>
<accession>A0A450UG57</accession>
<feature type="active site" description="Proton donor/acceptor" evidence="5">
    <location>
        <position position="145"/>
    </location>
</feature>
<dbReference type="NCBIfam" id="TIGR00633">
    <property type="entry name" value="xth"/>
    <property type="match status" value="1"/>
</dbReference>
<feature type="binding site" evidence="6">
    <location>
        <position position="251"/>
    </location>
    <ligand>
        <name>Mg(2+)</name>
        <dbReference type="ChEBI" id="CHEBI:18420"/>
        <label>1</label>
    </ligand>
</feature>
<dbReference type="EMBL" id="CAADFG010000036">
    <property type="protein sequence ID" value="VFJ91944.1"/>
    <property type="molecule type" value="Genomic_DNA"/>
</dbReference>
<comment type="cofactor">
    <cofactor evidence="6">
        <name>Mg(2+)</name>
        <dbReference type="ChEBI" id="CHEBI:18420"/>
    </cofactor>
    <cofactor evidence="6">
        <name>Mn(2+)</name>
        <dbReference type="ChEBI" id="CHEBI:29035"/>
    </cofactor>
    <text evidence="6">Probably binds two magnesium or manganese ions per subunit.</text>
</comment>
<evidence type="ECO:0000313" key="9">
    <source>
        <dbReference type="EMBL" id="VFJ91474.1"/>
    </source>
</evidence>
<protein>
    <submittedName>
        <fullName evidence="9">Exodeoxyribonuclease-3</fullName>
    </submittedName>
</protein>
<feature type="active site" description="Proton acceptor" evidence="5">
    <location>
        <position position="251"/>
    </location>
</feature>
<sequence>MRVATWNINGLRARLAYLLRWLADRRPDVVGLQELKITDEDFPSDAFQDIGYRVAAHGQKAWNGVAILSREPMEVTCVGLPGQQASGARLLSATIGCLSFTTLYVPNGKDLGHEDFPRKLAWLDALAQYLEEHLGSQPAAIVCGDFNLCPSAVDSWGGEAFRGRIFHTDEERSRFQRLCGPPCSLVDLYRARFPDTRAFSWWDYRGGSFPRGQGLRLDFLLATPDLLARLSSVTIDREYRKKKEGLTPSDHAPVMVEFV</sequence>
<dbReference type="NCBIfam" id="TIGR00195">
    <property type="entry name" value="exoDNase_III"/>
    <property type="match status" value="1"/>
</dbReference>
<evidence type="ECO:0000313" key="11">
    <source>
        <dbReference type="EMBL" id="VFJ99792.1"/>
    </source>
</evidence>
<feature type="site" description="Interaction with DNA substrate" evidence="7">
    <location>
        <position position="251"/>
    </location>
</feature>
<feature type="binding site" evidence="6">
    <location>
        <position position="147"/>
    </location>
    <ligand>
        <name>Mg(2+)</name>
        <dbReference type="ChEBI" id="CHEBI:18420"/>
        <label>1</label>
    </ligand>
</feature>
<dbReference type="GO" id="GO:0046872">
    <property type="term" value="F:metal ion binding"/>
    <property type="evidence" value="ECO:0007669"/>
    <property type="project" value="UniProtKB-KW"/>
</dbReference>
<dbReference type="InterPro" id="IPR004808">
    <property type="entry name" value="AP_endonuc_1"/>
</dbReference>
<dbReference type="InterPro" id="IPR037493">
    <property type="entry name" value="ExoIII-like"/>
</dbReference>
<organism evidence="9">
    <name type="scientific">Candidatus Kentrum eta</name>
    <dbReference type="NCBI Taxonomy" id="2126337"/>
    <lineage>
        <taxon>Bacteria</taxon>
        <taxon>Pseudomonadati</taxon>
        <taxon>Pseudomonadota</taxon>
        <taxon>Gammaproteobacteria</taxon>
        <taxon>Candidatus Kentrum</taxon>
    </lineage>
</organism>
<comment type="similarity">
    <text evidence="1">Belongs to the DNA repair enzymes AP/ExoA family.</text>
</comment>
<dbReference type="Pfam" id="PF03372">
    <property type="entry name" value="Exo_endo_phos"/>
    <property type="match status" value="1"/>
</dbReference>
<dbReference type="PROSITE" id="PS51435">
    <property type="entry name" value="AP_NUCLEASE_F1_4"/>
    <property type="match status" value="1"/>
</dbReference>
<keyword evidence="4 6" id="KW-0460">Magnesium</keyword>
<dbReference type="PANTHER" id="PTHR43250">
    <property type="entry name" value="EXODEOXYRIBONUCLEASE III"/>
    <property type="match status" value="1"/>
</dbReference>
<dbReference type="Gene3D" id="3.60.10.10">
    <property type="entry name" value="Endonuclease/exonuclease/phosphatase"/>
    <property type="match status" value="1"/>
</dbReference>
<name>A0A450UG57_9GAMM</name>
<feature type="domain" description="Endonuclease/exonuclease/phosphatase" evidence="8">
    <location>
        <begin position="4"/>
        <end position="251"/>
    </location>
</feature>
<dbReference type="GO" id="GO:0004519">
    <property type="term" value="F:endonuclease activity"/>
    <property type="evidence" value="ECO:0007669"/>
    <property type="project" value="InterPro"/>
</dbReference>
<dbReference type="GO" id="GO:0008311">
    <property type="term" value="F:double-stranded DNA 3'-5' DNA exonuclease activity"/>
    <property type="evidence" value="ECO:0007669"/>
    <property type="project" value="InterPro"/>
</dbReference>
<evidence type="ECO:0000259" key="8">
    <source>
        <dbReference type="Pfam" id="PF03372"/>
    </source>
</evidence>
<evidence type="ECO:0000313" key="10">
    <source>
        <dbReference type="EMBL" id="VFJ91944.1"/>
    </source>
</evidence>
<dbReference type="CDD" id="cd09086">
    <property type="entry name" value="ExoIII-like_AP-endo"/>
    <property type="match status" value="1"/>
</dbReference>
<feature type="active site" evidence="5">
    <location>
        <position position="104"/>
    </location>
</feature>
<keyword evidence="6" id="KW-0464">Manganese</keyword>
<feature type="binding site" evidence="6">
    <location>
        <position position="250"/>
    </location>
    <ligand>
        <name>Mg(2+)</name>
        <dbReference type="ChEBI" id="CHEBI:18420"/>
        <label>1</label>
    </ligand>
</feature>
<dbReference type="InterPro" id="IPR005135">
    <property type="entry name" value="Endo/exonuclease/phosphatase"/>
</dbReference>
<dbReference type="AlphaFoldDB" id="A0A450UG57"/>
<evidence type="ECO:0000256" key="6">
    <source>
        <dbReference type="PIRSR" id="PIRSR604808-2"/>
    </source>
</evidence>
<feature type="site" description="Transition state stabilizer" evidence="7">
    <location>
        <position position="147"/>
    </location>
</feature>
<reference evidence="9" key="1">
    <citation type="submission" date="2019-02" db="EMBL/GenBank/DDBJ databases">
        <authorList>
            <person name="Gruber-Vodicka R. H."/>
            <person name="Seah K. B. B."/>
        </authorList>
    </citation>
    <scope>NUCLEOTIDE SEQUENCE</scope>
    <source>
        <strain evidence="11">BECK_SA2B12</strain>
        <strain evidence="10">BECK_SA2B15</strain>
        <strain evidence="9">BECK_SA2B20</strain>
    </source>
</reference>
<evidence type="ECO:0000256" key="4">
    <source>
        <dbReference type="ARBA" id="ARBA00022842"/>
    </source>
</evidence>
<feature type="binding site" evidence="6">
    <location>
        <position position="145"/>
    </location>
    <ligand>
        <name>Mg(2+)</name>
        <dbReference type="ChEBI" id="CHEBI:18420"/>
        <label>1</label>
    </ligand>
</feature>
<dbReference type="PROSITE" id="PS00726">
    <property type="entry name" value="AP_NUCLEASE_F1_1"/>
    <property type="match status" value="1"/>
</dbReference>
<gene>
    <name evidence="10" type="ORF">BECKH772A_GA0070896_1003616</name>
    <name evidence="9" type="ORF">BECKH772B_GA0070898_1001816</name>
    <name evidence="11" type="ORF">BECKH772C_GA0070978_1003515</name>
</gene>
<evidence type="ECO:0000256" key="1">
    <source>
        <dbReference type="ARBA" id="ARBA00007092"/>
    </source>
</evidence>
<dbReference type="GO" id="GO:0006281">
    <property type="term" value="P:DNA repair"/>
    <property type="evidence" value="ECO:0007669"/>
    <property type="project" value="InterPro"/>
</dbReference>